<dbReference type="PANTHER" id="PTHR11907">
    <property type="entry name" value="AMIDOPHOSPHORIBOSYLTRANSFERASE"/>
    <property type="match status" value="1"/>
</dbReference>
<gene>
    <name evidence="4" type="ORF">QPL79_02370</name>
</gene>
<dbReference type="Gene3D" id="3.40.50.2020">
    <property type="match status" value="1"/>
</dbReference>
<keyword evidence="1" id="KW-0808">Transferase</keyword>
<organism evidence="4 5">
    <name type="scientific">Ignisphaera cupida</name>
    <dbReference type="NCBI Taxonomy" id="3050454"/>
    <lineage>
        <taxon>Archaea</taxon>
        <taxon>Thermoproteota</taxon>
        <taxon>Thermoprotei</taxon>
        <taxon>Desulfurococcales</taxon>
        <taxon>Desulfurococcaceae</taxon>
        <taxon>Ignisphaera</taxon>
    </lineage>
</organism>
<evidence type="ECO:0000313" key="5">
    <source>
        <dbReference type="Proteomes" id="UP001529235"/>
    </source>
</evidence>
<evidence type="ECO:0000256" key="1">
    <source>
        <dbReference type="ARBA" id="ARBA00022679"/>
    </source>
</evidence>
<dbReference type="EMBL" id="JASNVW010000001">
    <property type="protein sequence ID" value="MDK6028210.1"/>
    <property type="molecule type" value="Genomic_DNA"/>
</dbReference>
<reference evidence="4 5" key="1">
    <citation type="submission" date="2023-05" db="EMBL/GenBank/DDBJ databases">
        <title>A new hyperthermophilic archaea 'Ignisphaera cupida' sp. nov. and description of the family 'Ignisphaeraceae' fam. nov.</title>
        <authorList>
            <person name="Podosokorskaya O.A."/>
            <person name="Elcheninov A.G."/>
            <person name="Klukina A."/>
            <person name="Merkel A.Y."/>
        </authorList>
    </citation>
    <scope>NUCLEOTIDE SEQUENCE [LARGE SCALE GENOMIC DNA]</scope>
    <source>
        <strain evidence="4 5">4213-co</strain>
    </source>
</reference>
<evidence type="ECO:0000313" key="4">
    <source>
        <dbReference type="EMBL" id="MDK6028210.1"/>
    </source>
</evidence>
<dbReference type="RefSeq" id="WP_285273403.1">
    <property type="nucleotide sequence ID" value="NZ_JASNVW010000001.1"/>
</dbReference>
<keyword evidence="5" id="KW-1185">Reference proteome</keyword>
<accession>A0ABD4Z7C7</accession>
<dbReference type="Pfam" id="PF00156">
    <property type="entry name" value="Pribosyltran"/>
    <property type="match status" value="1"/>
</dbReference>
<dbReference type="InterPro" id="IPR000836">
    <property type="entry name" value="PRTase_dom"/>
</dbReference>
<dbReference type="CDD" id="cd06223">
    <property type="entry name" value="PRTases_typeI"/>
    <property type="match status" value="1"/>
</dbReference>
<name>A0ABD4Z7C7_9CREN</name>
<protein>
    <submittedName>
        <fullName evidence="4">Phosphoribosyltransferase family protein</fullName>
    </submittedName>
</protein>
<proteinExistence type="predicted"/>
<dbReference type="InterPro" id="IPR029055">
    <property type="entry name" value="Ntn_hydrolases_N"/>
</dbReference>
<sequence length="424" mass="47330">MLSIYAFDELWNLANTVRYGLMALQHRGLQNYVVCSTGVDVECVEGSDIDVAKSASGHVAIASIHNYENEKTFTIQRSNEYSVVIVAERPWRRIDDFALDLVNMLKTSRNRVEAFTNALSNLQRDSEDVVPSLMVLTKDKEVFVWRSHNGFSPIALGSYGFDMAIAASESVAIDILGGDLKKFLKPGEGIYISRHMLKTFLVNQADAYNGLCLFEFLYLSRHDAIINNVSVYEFRKALGYDLGEYLDKEVDVVVGVPETALPYAIGFSSRVGKPFEVAFVATGGRRRSMLASNPFEKIVAIHLKMNPIRSSLEGKKVAIVDDSMVTGSTIKTVSQILRFRVGVREIHLFIASPPLIRSCPYNVMKLDMQNLLAANLSKELAKSYLEVDSLHWLSIEDVDRVARMFGLRFCGRCLGVNVIGGEEK</sequence>
<dbReference type="SUPFAM" id="SSF53271">
    <property type="entry name" value="PRTase-like"/>
    <property type="match status" value="1"/>
</dbReference>
<comment type="caution">
    <text evidence="4">The sequence shown here is derived from an EMBL/GenBank/DDBJ whole genome shotgun (WGS) entry which is preliminary data.</text>
</comment>
<dbReference type="Proteomes" id="UP001529235">
    <property type="component" value="Unassembled WGS sequence"/>
</dbReference>
<keyword evidence="2" id="KW-0315">Glutamine amidotransferase</keyword>
<dbReference type="SUPFAM" id="SSF56235">
    <property type="entry name" value="N-terminal nucleophile aminohydrolases (Ntn hydrolases)"/>
    <property type="match status" value="1"/>
</dbReference>
<evidence type="ECO:0000256" key="2">
    <source>
        <dbReference type="ARBA" id="ARBA00022962"/>
    </source>
</evidence>
<keyword evidence="4" id="KW-0328">Glycosyltransferase</keyword>
<feature type="domain" description="Phosphoribosyltransferase" evidence="3">
    <location>
        <begin position="245"/>
        <end position="348"/>
    </location>
</feature>
<evidence type="ECO:0000259" key="3">
    <source>
        <dbReference type="Pfam" id="PF00156"/>
    </source>
</evidence>
<dbReference type="AlphaFoldDB" id="A0ABD4Z7C7"/>
<dbReference type="GO" id="GO:0016757">
    <property type="term" value="F:glycosyltransferase activity"/>
    <property type="evidence" value="ECO:0007669"/>
    <property type="project" value="UniProtKB-KW"/>
</dbReference>
<dbReference type="InterPro" id="IPR029057">
    <property type="entry name" value="PRTase-like"/>
</dbReference>